<evidence type="ECO:0000313" key="1">
    <source>
        <dbReference type="EMBL" id="MCI66292.1"/>
    </source>
</evidence>
<reference evidence="1 2" key="1">
    <citation type="journal article" date="2018" name="Front. Plant Sci.">
        <title>Red Clover (Trifolium pratense) and Zigzag Clover (T. medium) - A Picture of Genomic Similarities and Differences.</title>
        <authorList>
            <person name="Dluhosova J."/>
            <person name="Istvanek J."/>
            <person name="Nedelnik J."/>
            <person name="Repkova J."/>
        </authorList>
    </citation>
    <scope>NUCLEOTIDE SEQUENCE [LARGE SCALE GENOMIC DNA]</scope>
    <source>
        <strain evidence="2">cv. 10/8</strain>
        <tissue evidence="1">Leaf</tissue>
    </source>
</reference>
<organism evidence="1 2">
    <name type="scientific">Trifolium medium</name>
    <dbReference type="NCBI Taxonomy" id="97028"/>
    <lineage>
        <taxon>Eukaryota</taxon>
        <taxon>Viridiplantae</taxon>
        <taxon>Streptophyta</taxon>
        <taxon>Embryophyta</taxon>
        <taxon>Tracheophyta</taxon>
        <taxon>Spermatophyta</taxon>
        <taxon>Magnoliopsida</taxon>
        <taxon>eudicotyledons</taxon>
        <taxon>Gunneridae</taxon>
        <taxon>Pentapetalae</taxon>
        <taxon>rosids</taxon>
        <taxon>fabids</taxon>
        <taxon>Fabales</taxon>
        <taxon>Fabaceae</taxon>
        <taxon>Papilionoideae</taxon>
        <taxon>50 kb inversion clade</taxon>
        <taxon>NPAAA clade</taxon>
        <taxon>Hologalegina</taxon>
        <taxon>IRL clade</taxon>
        <taxon>Trifolieae</taxon>
        <taxon>Trifolium</taxon>
    </lineage>
</organism>
<comment type="caution">
    <text evidence="1">The sequence shown here is derived from an EMBL/GenBank/DDBJ whole genome shotgun (WGS) entry which is preliminary data.</text>
</comment>
<dbReference type="Proteomes" id="UP000265520">
    <property type="component" value="Unassembled WGS sequence"/>
</dbReference>
<dbReference type="EMBL" id="LXQA010692756">
    <property type="protein sequence ID" value="MCI66292.1"/>
    <property type="molecule type" value="Genomic_DNA"/>
</dbReference>
<keyword evidence="2" id="KW-1185">Reference proteome</keyword>
<feature type="non-terminal residue" evidence="1">
    <location>
        <position position="27"/>
    </location>
</feature>
<evidence type="ECO:0000313" key="2">
    <source>
        <dbReference type="Proteomes" id="UP000265520"/>
    </source>
</evidence>
<name>A0A392TYQ2_9FABA</name>
<accession>A0A392TYQ2</accession>
<dbReference type="AlphaFoldDB" id="A0A392TYQ2"/>
<proteinExistence type="predicted"/>
<sequence>MNTTSWELEWELNEGLPARSLKKTVVD</sequence>
<protein>
    <submittedName>
        <fullName evidence="1">Uncharacterized protein</fullName>
    </submittedName>
</protein>